<evidence type="ECO:0000256" key="1">
    <source>
        <dbReference type="SAM" id="SignalP"/>
    </source>
</evidence>
<accession>A0A6A4PN56</accession>
<evidence type="ECO:0000313" key="2">
    <source>
        <dbReference type="EMBL" id="KAE9602908.1"/>
    </source>
</evidence>
<feature type="signal peptide" evidence="1">
    <location>
        <begin position="1"/>
        <end position="27"/>
    </location>
</feature>
<reference evidence="3" key="1">
    <citation type="journal article" date="2020" name="Nat. Commun.">
        <title>Genome sequence of the cluster root forming white lupin.</title>
        <authorList>
            <person name="Hufnagel B."/>
            <person name="Marques A."/>
            <person name="Soriano A."/>
            <person name="Marques L."/>
            <person name="Divol F."/>
            <person name="Doumas P."/>
            <person name="Sallet E."/>
            <person name="Mancinotti D."/>
            <person name="Carrere S."/>
            <person name="Marande W."/>
            <person name="Arribat S."/>
            <person name="Keller J."/>
            <person name="Huneau C."/>
            <person name="Blein T."/>
            <person name="Aime D."/>
            <person name="Laguerre M."/>
            <person name="Taylor J."/>
            <person name="Schubert V."/>
            <person name="Nelson M."/>
            <person name="Geu-Flores F."/>
            <person name="Crespi M."/>
            <person name="Gallardo-Guerrero K."/>
            <person name="Delaux P.-M."/>
            <person name="Salse J."/>
            <person name="Berges H."/>
            <person name="Guyot R."/>
            <person name="Gouzy J."/>
            <person name="Peret B."/>
        </authorList>
    </citation>
    <scope>NUCLEOTIDE SEQUENCE [LARGE SCALE GENOMIC DNA]</scope>
    <source>
        <strain evidence="3">cv. Amiga</strain>
    </source>
</reference>
<dbReference type="OrthoDB" id="1730601at2759"/>
<comment type="caution">
    <text evidence="2">The sequence shown here is derived from an EMBL/GenBank/DDBJ whole genome shotgun (WGS) entry which is preliminary data.</text>
</comment>
<dbReference type="AlphaFoldDB" id="A0A6A4PN56"/>
<feature type="chain" id="PRO_5025518057" description="Thionin-like protein" evidence="1">
    <location>
        <begin position="28"/>
        <end position="79"/>
    </location>
</feature>
<keyword evidence="1" id="KW-0732">Signal</keyword>
<gene>
    <name evidence="2" type="ORF">Lalb_Chr12g0204571</name>
</gene>
<organism evidence="2 3">
    <name type="scientific">Lupinus albus</name>
    <name type="common">White lupine</name>
    <name type="synonym">Lupinus termis</name>
    <dbReference type="NCBI Taxonomy" id="3870"/>
    <lineage>
        <taxon>Eukaryota</taxon>
        <taxon>Viridiplantae</taxon>
        <taxon>Streptophyta</taxon>
        <taxon>Embryophyta</taxon>
        <taxon>Tracheophyta</taxon>
        <taxon>Spermatophyta</taxon>
        <taxon>Magnoliopsida</taxon>
        <taxon>eudicotyledons</taxon>
        <taxon>Gunneridae</taxon>
        <taxon>Pentapetalae</taxon>
        <taxon>rosids</taxon>
        <taxon>fabids</taxon>
        <taxon>Fabales</taxon>
        <taxon>Fabaceae</taxon>
        <taxon>Papilionoideae</taxon>
        <taxon>50 kb inversion clade</taxon>
        <taxon>genistoids sensu lato</taxon>
        <taxon>core genistoids</taxon>
        <taxon>Genisteae</taxon>
        <taxon>Lupinus</taxon>
    </lineage>
</organism>
<keyword evidence="3" id="KW-1185">Reference proteome</keyword>
<protein>
    <recommendedName>
        <fullName evidence="4">Thionin-like protein</fullName>
    </recommendedName>
</protein>
<name>A0A6A4PN56_LUPAL</name>
<proteinExistence type="predicted"/>
<evidence type="ECO:0008006" key="4">
    <source>
        <dbReference type="Google" id="ProtNLM"/>
    </source>
</evidence>
<dbReference type="EMBL" id="WOCE01000012">
    <property type="protein sequence ID" value="KAE9602908.1"/>
    <property type="molecule type" value="Genomic_DNA"/>
</dbReference>
<dbReference type="Proteomes" id="UP000447434">
    <property type="component" value="Chromosome 12"/>
</dbReference>
<sequence length="79" mass="8588">MGLVHKSIGLLVILVSYIMSLVMMVDAVPDPDVQKIPMPYCLKKCMPICMKIKYADVPSCNKGCTLGCEQLQGKGSLVV</sequence>
<evidence type="ECO:0000313" key="3">
    <source>
        <dbReference type="Proteomes" id="UP000447434"/>
    </source>
</evidence>